<dbReference type="InterPro" id="IPR035906">
    <property type="entry name" value="MetI-like_sf"/>
</dbReference>
<evidence type="ECO:0000256" key="9">
    <source>
        <dbReference type="ARBA" id="ARBA00022989"/>
    </source>
</evidence>
<feature type="transmembrane region" description="Helical" evidence="11">
    <location>
        <begin position="241"/>
        <end position="265"/>
    </location>
</feature>
<evidence type="ECO:0000313" key="13">
    <source>
        <dbReference type="EMBL" id="PXY95311.1"/>
    </source>
</evidence>
<dbReference type="PANTHER" id="PTHR30183:SF9">
    <property type="entry name" value="THIAMINE TRANSPORT SYSTEM PERMEASE PROTEIN THIP"/>
    <property type="match status" value="1"/>
</dbReference>
<gene>
    <name evidence="13" type="primary">thiP</name>
    <name evidence="13" type="ORF">DKK76_05900</name>
</gene>
<feature type="transmembrane region" description="Helical" evidence="11">
    <location>
        <begin position="402"/>
        <end position="422"/>
    </location>
</feature>
<evidence type="ECO:0000256" key="11">
    <source>
        <dbReference type="RuleBase" id="RU363032"/>
    </source>
</evidence>
<feature type="transmembrane region" description="Helical" evidence="11">
    <location>
        <begin position="21"/>
        <end position="40"/>
    </location>
</feature>
<keyword evidence="5" id="KW-1003">Cell membrane</keyword>
<keyword evidence="7 11" id="KW-0812">Transmembrane</keyword>
<comment type="caution">
    <text evidence="13">The sequence shown here is derived from an EMBL/GenBank/DDBJ whole genome shotgun (WGS) entry which is preliminary data.</text>
</comment>
<evidence type="ECO:0000313" key="14">
    <source>
        <dbReference type="Proteomes" id="UP000247838"/>
    </source>
</evidence>
<keyword evidence="10 11" id="KW-0472">Membrane</keyword>
<evidence type="ECO:0000256" key="4">
    <source>
        <dbReference type="ARBA" id="ARBA00022448"/>
    </source>
</evidence>
<feature type="domain" description="ABC transmembrane type-1" evidence="12">
    <location>
        <begin position="58"/>
        <end position="262"/>
    </location>
</feature>
<dbReference type="PROSITE" id="PS50928">
    <property type="entry name" value="ABC_TM1"/>
    <property type="match status" value="2"/>
</dbReference>
<evidence type="ECO:0000256" key="3">
    <source>
        <dbReference type="ARBA" id="ARBA00016947"/>
    </source>
</evidence>
<keyword evidence="9 11" id="KW-1133">Transmembrane helix</keyword>
<reference evidence="13 14" key="1">
    <citation type="submission" date="2018-05" db="EMBL/GenBank/DDBJ databases">
        <title>Reference genomes for bee gut microbiota database.</title>
        <authorList>
            <person name="Ellegaard K.M."/>
        </authorList>
    </citation>
    <scope>NUCLEOTIDE SEQUENCE [LARGE SCALE GENOMIC DNA]</scope>
    <source>
        <strain evidence="13 14">ESL0167</strain>
    </source>
</reference>
<dbReference type="GO" id="GO:0015888">
    <property type="term" value="P:thiamine transport"/>
    <property type="evidence" value="ECO:0007669"/>
    <property type="project" value="InterPro"/>
</dbReference>
<feature type="transmembrane region" description="Helical" evidence="11">
    <location>
        <begin position="136"/>
        <end position="155"/>
    </location>
</feature>
<dbReference type="NCBIfam" id="TIGR01253">
    <property type="entry name" value="thiP"/>
    <property type="match status" value="1"/>
</dbReference>
<feature type="transmembrane region" description="Helical" evidence="11">
    <location>
        <begin position="92"/>
        <end position="116"/>
    </location>
</feature>
<dbReference type="Gene3D" id="1.10.3720.10">
    <property type="entry name" value="MetI-like"/>
    <property type="match status" value="2"/>
</dbReference>
<evidence type="ECO:0000256" key="10">
    <source>
        <dbReference type="ARBA" id="ARBA00023136"/>
    </source>
</evidence>
<dbReference type="EMBL" id="QGLM01000013">
    <property type="protein sequence ID" value="PXY95311.1"/>
    <property type="molecule type" value="Genomic_DNA"/>
</dbReference>
<dbReference type="SUPFAM" id="SSF161098">
    <property type="entry name" value="MetI-like"/>
    <property type="match status" value="2"/>
</dbReference>
<evidence type="ECO:0000259" key="12">
    <source>
        <dbReference type="PROSITE" id="PS50928"/>
    </source>
</evidence>
<evidence type="ECO:0000256" key="5">
    <source>
        <dbReference type="ARBA" id="ARBA00022475"/>
    </source>
</evidence>
<evidence type="ECO:0000256" key="2">
    <source>
        <dbReference type="ARBA" id="ARBA00011650"/>
    </source>
</evidence>
<feature type="transmembrane region" description="Helical" evidence="11">
    <location>
        <begin position="370"/>
        <end position="395"/>
    </location>
</feature>
<feature type="transmembrane region" description="Helical" evidence="11">
    <location>
        <begin position="464"/>
        <end position="484"/>
    </location>
</feature>
<dbReference type="GO" id="GO:0022857">
    <property type="term" value="F:transmembrane transporter activity"/>
    <property type="evidence" value="ECO:0007669"/>
    <property type="project" value="InterPro"/>
</dbReference>
<dbReference type="AlphaFoldDB" id="A0A318MRZ8"/>
<comment type="subunit">
    <text evidence="2">The complex is composed of two ATP-binding proteins (ThiQ), two transmembrane proteins (ThiP) and a solute-binding protein (ThiB).</text>
</comment>
<feature type="domain" description="ABC transmembrane type-1" evidence="12">
    <location>
        <begin position="331"/>
        <end position="525"/>
    </location>
</feature>
<dbReference type="InterPro" id="IPR000515">
    <property type="entry name" value="MetI-like"/>
</dbReference>
<dbReference type="Pfam" id="PF00528">
    <property type="entry name" value="BPD_transp_1"/>
    <property type="match status" value="1"/>
</dbReference>
<feature type="transmembrane region" description="Helical" evidence="11">
    <location>
        <begin position="60"/>
        <end position="80"/>
    </location>
</feature>
<evidence type="ECO:0000256" key="8">
    <source>
        <dbReference type="ARBA" id="ARBA00022737"/>
    </source>
</evidence>
<feature type="transmembrane region" description="Helical" evidence="11">
    <location>
        <begin position="335"/>
        <end position="355"/>
    </location>
</feature>
<proteinExistence type="inferred from homology"/>
<keyword evidence="8" id="KW-0677">Repeat</keyword>
<keyword evidence="6" id="KW-0997">Cell inner membrane</keyword>
<dbReference type="GO" id="GO:0005886">
    <property type="term" value="C:plasma membrane"/>
    <property type="evidence" value="ECO:0007669"/>
    <property type="project" value="UniProtKB-SubCell"/>
</dbReference>
<accession>A0A318MRZ8</accession>
<feature type="transmembrane region" description="Helical" evidence="11">
    <location>
        <begin position="504"/>
        <end position="522"/>
    </location>
</feature>
<protein>
    <recommendedName>
        <fullName evidence="3">Thiamine transport system permease protein ThiP</fullName>
    </recommendedName>
</protein>
<dbReference type="PANTHER" id="PTHR30183">
    <property type="entry name" value="MOLYBDENUM TRANSPORT SYSTEM PERMEASE PROTEIN MODB"/>
    <property type="match status" value="1"/>
</dbReference>
<evidence type="ECO:0000256" key="1">
    <source>
        <dbReference type="ARBA" id="ARBA00004429"/>
    </source>
</evidence>
<evidence type="ECO:0000256" key="6">
    <source>
        <dbReference type="ARBA" id="ARBA00022519"/>
    </source>
</evidence>
<feature type="transmembrane region" description="Helical" evidence="11">
    <location>
        <begin position="286"/>
        <end position="304"/>
    </location>
</feature>
<evidence type="ECO:0000256" key="7">
    <source>
        <dbReference type="ARBA" id="ARBA00022692"/>
    </source>
</evidence>
<feature type="transmembrane region" description="Helical" evidence="11">
    <location>
        <begin position="198"/>
        <end position="221"/>
    </location>
</feature>
<dbReference type="Proteomes" id="UP000247838">
    <property type="component" value="Unassembled WGS sequence"/>
</dbReference>
<organism evidence="13 14">
    <name type="scientific">Frischella perrara</name>
    <dbReference type="NCBI Taxonomy" id="1267021"/>
    <lineage>
        <taxon>Bacteria</taxon>
        <taxon>Pseudomonadati</taxon>
        <taxon>Pseudomonadota</taxon>
        <taxon>Gammaproteobacteria</taxon>
        <taxon>Orbales</taxon>
        <taxon>Orbaceae</taxon>
        <taxon>Frischella</taxon>
    </lineage>
</organism>
<name>A0A318MRZ8_FRIPE</name>
<keyword evidence="4 11" id="KW-0813">Transport</keyword>
<comment type="subcellular location">
    <subcellularLocation>
        <location evidence="1">Cell inner membrane</location>
        <topology evidence="1">Multi-pass membrane protein</topology>
    </subcellularLocation>
    <subcellularLocation>
        <location evidence="11">Cell membrane</location>
        <topology evidence="11">Multi-pass membrane protein</topology>
    </subcellularLocation>
</comment>
<sequence>MDYTMAKFRQSISDYLPGAMAVIFITVVIICALFTLWLFAYQQGESEVNLDPYLQHVLFFTFYQAIISTLLSLVLAVIVAKSLLSINFKGKSFLLNCYSLTFALPSLVVITGLLSVYGTQGIIANICHYFELNYSLSLYGIKGILMAHVFFNFPLATKIYYQSLLLIPNEQKKLAQQLNFNLWQSFKYLEWPIVAKQLLPMGGLIFMFCFSSFATVLTLGGSPKYTTIEVAIYQAIRDFELSQAVVLSLVQLLFCIGFMLLLRLLTPKHSPQLIANKEYYIARTSLVKKGIAVIVILMSAVYILSPLLAIILDTICYFSTEFISFSLIQSLLTSFIVAFCSAILAMILALSILWTNSRLRLVGHTLVSDYLLFLGSLILAIPNMVLSVGCFLLFISMTDVPGFIFVLVVVSNALLALPFILRNLATPLADLTKRYQYLALSLNITGLNYLNVVEFRALKQLFTYSFAFACVISVGDFGIIALFGSQDFMTLPYYLFELVSHYRYQEASFSALILLITSYLLINSFERTP</sequence>
<comment type="similarity">
    <text evidence="11">Belongs to the binding-protein-dependent transport system permease family.</text>
</comment>
<dbReference type="InterPro" id="IPR005947">
    <property type="entry name" value="ThiP_ABC_transpt"/>
</dbReference>